<dbReference type="AlphaFoldDB" id="A0A3N4HZZ3"/>
<evidence type="ECO:0000313" key="2">
    <source>
        <dbReference type="Proteomes" id="UP000275078"/>
    </source>
</evidence>
<name>A0A3N4HZZ3_ASCIM</name>
<dbReference type="Proteomes" id="UP000275078">
    <property type="component" value="Unassembled WGS sequence"/>
</dbReference>
<evidence type="ECO:0000313" key="1">
    <source>
        <dbReference type="EMBL" id="RPA75204.1"/>
    </source>
</evidence>
<proteinExistence type="predicted"/>
<keyword evidence="2" id="KW-1185">Reference proteome</keyword>
<dbReference type="EMBL" id="ML119769">
    <property type="protein sequence ID" value="RPA75204.1"/>
    <property type="molecule type" value="Genomic_DNA"/>
</dbReference>
<reference evidence="1 2" key="1">
    <citation type="journal article" date="2018" name="Nat. Ecol. Evol.">
        <title>Pezizomycetes genomes reveal the molecular basis of ectomycorrhizal truffle lifestyle.</title>
        <authorList>
            <person name="Murat C."/>
            <person name="Payen T."/>
            <person name="Noel B."/>
            <person name="Kuo A."/>
            <person name="Morin E."/>
            <person name="Chen J."/>
            <person name="Kohler A."/>
            <person name="Krizsan K."/>
            <person name="Balestrini R."/>
            <person name="Da Silva C."/>
            <person name="Montanini B."/>
            <person name="Hainaut M."/>
            <person name="Levati E."/>
            <person name="Barry K.W."/>
            <person name="Belfiori B."/>
            <person name="Cichocki N."/>
            <person name="Clum A."/>
            <person name="Dockter R.B."/>
            <person name="Fauchery L."/>
            <person name="Guy J."/>
            <person name="Iotti M."/>
            <person name="Le Tacon F."/>
            <person name="Lindquist E.A."/>
            <person name="Lipzen A."/>
            <person name="Malagnac F."/>
            <person name="Mello A."/>
            <person name="Molinier V."/>
            <person name="Miyauchi S."/>
            <person name="Poulain J."/>
            <person name="Riccioni C."/>
            <person name="Rubini A."/>
            <person name="Sitrit Y."/>
            <person name="Splivallo R."/>
            <person name="Traeger S."/>
            <person name="Wang M."/>
            <person name="Zifcakova L."/>
            <person name="Wipf D."/>
            <person name="Zambonelli A."/>
            <person name="Paolocci F."/>
            <person name="Nowrousian M."/>
            <person name="Ottonello S."/>
            <person name="Baldrian P."/>
            <person name="Spatafora J.W."/>
            <person name="Henrissat B."/>
            <person name="Nagy L.G."/>
            <person name="Aury J.M."/>
            <person name="Wincker P."/>
            <person name="Grigoriev I.V."/>
            <person name="Bonfante P."/>
            <person name="Martin F.M."/>
        </authorList>
    </citation>
    <scope>NUCLEOTIDE SEQUENCE [LARGE SCALE GENOMIC DNA]</scope>
    <source>
        <strain evidence="1 2">RN42</strain>
    </source>
</reference>
<accession>A0A3N4HZZ3</accession>
<protein>
    <submittedName>
        <fullName evidence="1">Uncharacterized protein</fullName>
    </submittedName>
</protein>
<organism evidence="1 2">
    <name type="scientific">Ascobolus immersus RN42</name>
    <dbReference type="NCBI Taxonomy" id="1160509"/>
    <lineage>
        <taxon>Eukaryota</taxon>
        <taxon>Fungi</taxon>
        <taxon>Dikarya</taxon>
        <taxon>Ascomycota</taxon>
        <taxon>Pezizomycotina</taxon>
        <taxon>Pezizomycetes</taxon>
        <taxon>Pezizales</taxon>
        <taxon>Ascobolaceae</taxon>
        <taxon>Ascobolus</taxon>
    </lineage>
</organism>
<gene>
    <name evidence="1" type="ORF">BJ508DRAFT_23526</name>
</gene>
<sequence length="208" mass="23146">MQLTLALFIAYRWCKTYSTRDSCVVTHRSTNLAIRSLTKGERTGSRIFFNLWPYVTVQPTLLIQAGFESDNGLVIRNAKAYSTGDSCVVTHHSTNLAIRSLTMGERTGSRILFNLWPYVTSLPVLFLQSNSLCKNTAIQAAKAYSTRDSCVVTHHSTNLAIRSLTMGERTGSRILFNLWPYATLPGIFSIESLHSSVPVTFLTTSDKA</sequence>
<dbReference type="OrthoDB" id="3763505at2759"/>